<dbReference type="EMBL" id="MT141464">
    <property type="protein sequence ID" value="QJA62195.1"/>
    <property type="molecule type" value="Genomic_DNA"/>
</dbReference>
<evidence type="ECO:0000313" key="1">
    <source>
        <dbReference type="EMBL" id="QJA62195.1"/>
    </source>
</evidence>
<protein>
    <submittedName>
        <fullName evidence="2">Uncharacterized protein</fullName>
    </submittedName>
</protein>
<dbReference type="AlphaFoldDB" id="A0A6M3JTL5"/>
<evidence type="ECO:0000313" key="2">
    <source>
        <dbReference type="EMBL" id="QJA72501.1"/>
    </source>
</evidence>
<accession>A0A6M3JTL5</accession>
<name>A0A6M3JTL5_9ZZZZ</name>
<proteinExistence type="predicted"/>
<dbReference type="EMBL" id="MT141956">
    <property type="protein sequence ID" value="QJA72501.1"/>
    <property type="molecule type" value="Genomic_DNA"/>
</dbReference>
<gene>
    <name evidence="2" type="ORF">MM415A02743_0007</name>
    <name evidence="1" type="ORF">MM415B00814_0014</name>
</gene>
<reference evidence="2" key="1">
    <citation type="submission" date="2020-03" db="EMBL/GenBank/DDBJ databases">
        <title>The deep terrestrial virosphere.</title>
        <authorList>
            <person name="Holmfeldt K."/>
            <person name="Nilsson E."/>
            <person name="Simone D."/>
            <person name="Lopez-Fernandez M."/>
            <person name="Wu X."/>
            <person name="de Brujin I."/>
            <person name="Lundin D."/>
            <person name="Andersson A."/>
            <person name="Bertilsson S."/>
            <person name="Dopson M."/>
        </authorList>
    </citation>
    <scope>NUCLEOTIDE SEQUENCE</scope>
    <source>
        <strain evidence="2">MM415A02743</strain>
        <strain evidence="1">MM415B00814</strain>
    </source>
</reference>
<organism evidence="2">
    <name type="scientific">viral metagenome</name>
    <dbReference type="NCBI Taxonomy" id="1070528"/>
    <lineage>
        <taxon>unclassified sequences</taxon>
        <taxon>metagenomes</taxon>
        <taxon>organismal metagenomes</taxon>
    </lineage>
</organism>
<sequence length="110" mass="12818">MAKKMFAVVALMIIVAFPVYADEDGQLAPRQDEFYEAISPDNTIEDILDIEVYRYTPLTYTMRGCDYQIARFRLIIMEAEDMIETWQGIRALLEVEAKKVKLKTKNTKEM</sequence>